<evidence type="ECO:0000313" key="1">
    <source>
        <dbReference type="EMBL" id="MBD8525779.1"/>
    </source>
</evidence>
<evidence type="ECO:0000313" key="2">
    <source>
        <dbReference type="Proteomes" id="UP000613768"/>
    </source>
</evidence>
<dbReference type="InterPro" id="IPR030976">
    <property type="entry name" value="Mod_pep_NH_fam"/>
</dbReference>
<dbReference type="RefSeq" id="WP_192029158.1">
    <property type="nucleotide sequence ID" value="NZ_JACYTR010000012.1"/>
</dbReference>
<proteinExistence type="predicted"/>
<keyword evidence="2" id="KW-1185">Reference proteome</keyword>
<reference evidence="1 2" key="1">
    <citation type="submission" date="2020-09" db="EMBL/GenBank/DDBJ databases">
        <title>Pseudoxanthomonas sp. CAU 1598 isolated from sand of Yaerae Beach.</title>
        <authorList>
            <person name="Kim W."/>
        </authorList>
    </citation>
    <scope>NUCLEOTIDE SEQUENCE [LARGE SCALE GENOMIC DNA]</scope>
    <source>
        <strain evidence="1 2">CAU 1598</strain>
    </source>
</reference>
<dbReference type="NCBIfam" id="TIGR04509">
    <property type="entry name" value="mod_pep_NH_fam"/>
    <property type="match status" value="1"/>
</dbReference>
<dbReference type="EMBL" id="JACYTR010000012">
    <property type="protein sequence ID" value="MBD8525779.1"/>
    <property type="molecule type" value="Genomic_DNA"/>
</dbReference>
<accession>A0AAW3ZMA1</accession>
<dbReference type="Proteomes" id="UP000613768">
    <property type="component" value="Unassembled WGS sequence"/>
</dbReference>
<sequence length="89" mass="9466">MINLDDATAQKLLDKLSSDDDFRSLFVKDPAEALRSLGPTGAKFSAAATCMKVAKLADKDAIASSRDALTKMLVTQLASHSAPQLDTKI</sequence>
<gene>
    <name evidence="1" type="ORF">IFO71_08480</name>
</gene>
<protein>
    <submittedName>
        <fullName evidence="1">NHLP-related RiPP peptide</fullName>
    </submittedName>
</protein>
<name>A0AAW3ZMA1_9GAMM</name>
<organism evidence="1 2">
    <name type="scientific">Pseudomarimonas arenosa</name>
    <dbReference type="NCBI Taxonomy" id="2774145"/>
    <lineage>
        <taxon>Bacteria</taxon>
        <taxon>Pseudomonadati</taxon>
        <taxon>Pseudomonadota</taxon>
        <taxon>Gammaproteobacteria</taxon>
        <taxon>Lysobacterales</taxon>
        <taxon>Lysobacteraceae</taxon>
        <taxon>Pseudomarimonas</taxon>
    </lineage>
</organism>
<comment type="caution">
    <text evidence="1">The sequence shown here is derived from an EMBL/GenBank/DDBJ whole genome shotgun (WGS) entry which is preliminary data.</text>
</comment>
<dbReference type="AlphaFoldDB" id="A0AAW3ZMA1"/>